<evidence type="ECO:0000313" key="2">
    <source>
        <dbReference type="Proteomes" id="UP001073122"/>
    </source>
</evidence>
<accession>A0ABT3XRA9</accession>
<name>A0ABT3XRA9_9FLAO</name>
<gene>
    <name evidence="1" type="ORF">OF897_12095</name>
</gene>
<evidence type="ECO:0000313" key="1">
    <source>
        <dbReference type="EMBL" id="MCX8524654.1"/>
    </source>
</evidence>
<dbReference type="RefSeq" id="WP_267265938.1">
    <property type="nucleotide sequence ID" value="NZ_JAOVZW010000013.1"/>
</dbReference>
<reference evidence="1" key="1">
    <citation type="submission" date="2022-10" db="EMBL/GenBank/DDBJ databases">
        <title>Chryseobacterium sp. nov., a novel bacterial species.</title>
        <authorList>
            <person name="Cao Y."/>
        </authorList>
    </citation>
    <scope>NUCLEOTIDE SEQUENCE</scope>
    <source>
        <strain evidence="1">CCTCC AB2015118</strain>
    </source>
</reference>
<sequence length="86" mass="10054">MEENETEVSHSSIEKMKKTPLTKLIIVSKNNPQKLSLIKNEFTKLKNWKYVSDKEFVHKILLEDKSQLIIINQKKSTLDQLLATIE</sequence>
<keyword evidence="2" id="KW-1185">Reference proteome</keyword>
<organism evidence="1 2">
    <name type="scientific">Chryseobacterium formosus</name>
    <dbReference type="NCBI Taxonomy" id="1537363"/>
    <lineage>
        <taxon>Bacteria</taxon>
        <taxon>Pseudomonadati</taxon>
        <taxon>Bacteroidota</taxon>
        <taxon>Flavobacteriia</taxon>
        <taxon>Flavobacteriales</taxon>
        <taxon>Weeksellaceae</taxon>
        <taxon>Chryseobacterium group</taxon>
        <taxon>Chryseobacterium</taxon>
    </lineage>
</organism>
<protein>
    <submittedName>
        <fullName evidence="1">Uncharacterized protein</fullName>
    </submittedName>
</protein>
<comment type="caution">
    <text evidence="1">The sequence shown here is derived from an EMBL/GenBank/DDBJ whole genome shotgun (WGS) entry which is preliminary data.</text>
</comment>
<proteinExistence type="predicted"/>
<dbReference type="Proteomes" id="UP001073122">
    <property type="component" value="Unassembled WGS sequence"/>
</dbReference>
<dbReference type="EMBL" id="JAOVZW010000013">
    <property type="protein sequence ID" value="MCX8524654.1"/>
    <property type="molecule type" value="Genomic_DNA"/>
</dbReference>